<name>A0A1H2PKM6_9BURK</name>
<feature type="transmembrane region" description="Helical" evidence="6">
    <location>
        <begin position="23"/>
        <end position="43"/>
    </location>
</feature>
<keyword evidence="3 6" id="KW-0812">Transmembrane</keyword>
<evidence type="ECO:0000256" key="5">
    <source>
        <dbReference type="ARBA" id="ARBA00023136"/>
    </source>
</evidence>
<dbReference type="EMBL" id="FNLO01000002">
    <property type="protein sequence ID" value="SDV47011.1"/>
    <property type="molecule type" value="Genomic_DNA"/>
</dbReference>
<evidence type="ECO:0000256" key="6">
    <source>
        <dbReference type="SAM" id="Phobius"/>
    </source>
</evidence>
<dbReference type="InterPro" id="IPR000620">
    <property type="entry name" value="EamA_dom"/>
</dbReference>
<evidence type="ECO:0000313" key="8">
    <source>
        <dbReference type="EMBL" id="SDV47011.1"/>
    </source>
</evidence>
<sequence>MACTLFSIFAQNFAVKRSRPTRVALLIVSEPAFGALFACVWLGEDLSGATLVGGALMMLASLFATVPWQAAGVTARKVLAKPKSKAKAKAKAKALLSASDGAG</sequence>
<keyword evidence="9" id="KW-1185">Reference proteome</keyword>
<evidence type="ECO:0000256" key="2">
    <source>
        <dbReference type="ARBA" id="ARBA00022475"/>
    </source>
</evidence>
<proteinExistence type="predicted"/>
<feature type="domain" description="EamA" evidence="7">
    <location>
        <begin position="3"/>
        <end position="64"/>
    </location>
</feature>
<evidence type="ECO:0000256" key="4">
    <source>
        <dbReference type="ARBA" id="ARBA00022989"/>
    </source>
</evidence>
<accession>A0A1H2PKM6</accession>
<organism evidence="8 9">
    <name type="scientific">Chitinasiproducens palmae</name>
    <dbReference type="NCBI Taxonomy" id="1770053"/>
    <lineage>
        <taxon>Bacteria</taxon>
        <taxon>Pseudomonadati</taxon>
        <taxon>Pseudomonadota</taxon>
        <taxon>Betaproteobacteria</taxon>
        <taxon>Burkholderiales</taxon>
        <taxon>Burkholderiaceae</taxon>
        <taxon>Chitinasiproducens</taxon>
    </lineage>
</organism>
<evidence type="ECO:0000256" key="3">
    <source>
        <dbReference type="ARBA" id="ARBA00022692"/>
    </source>
</evidence>
<dbReference type="PANTHER" id="PTHR42920:SF5">
    <property type="entry name" value="EAMA DOMAIN-CONTAINING PROTEIN"/>
    <property type="match status" value="1"/>
</dbReference>
<dbReference type="GO" id="GO:0005886">
    <property type="term" value="C:plasma membrane"/>
    <property type="evidence" value="ECO:0007669"/>
    <property type="project" value="UniProtKB-SubCell"/>
</dbReference>
<reference evidence="9" key="1">
    <citation type="submission" date="2016-09" db="EMBL/GenBank/DDBJ databases">
        <authorList>
            <person name="Varghese N."/>
            <person name="Submissions S."/>
        </authorList>
    </citation>
    <scope>NUCLEOTIDE SEQUENCE [LARGE SCALE GENOMIC DNA]</scope>
    <source>
        <strain evidence="9">JS23</strain>
    </source>
</reference>
<protein>
    <submittedName>
        <fullName evidence="8">EamA-like transporter family protein</fullName>
    </submittedName>
</protein>
<dbReference type="SUPFAM" id="SSF103481">
    <property type="entry name" value="Multidrug resistance efflux transporter EmrE"/>
    <property type="match status" value="1"/>
</dbReference>
<comment type="subcellular location">
    <subcellularLocation>
        <location evidence="1">Cell membrane</location>
        <topology evidence="1">Multi-pass membrane protein</topology>
    </subcellularLocation>
</comment>
<evidence type="ECO:0000259" key="7">
    <source>
        <dbReference type="Pfam" id="PF00892"/>
    </source>
</evidence>
<gene>
    <name evidence="8" type="ORF">SAMN05216551_102187</name>
</gene>
<feature type="transmembrane region" description="Helical" evidence="6">
    <location>
        <begin position="55"/>
        <end position="75"/>
    </location>
</feature>
<keyword evidence="5 6" id="KW-0472">Membrane</keyword>
<dbReference type="STRING" id="1770053.SAMN05216551_102187"/>
<dbReference type="InterPro" id="IPR037185">
    <property type="entry name" value="EmrE-like"/>
</dbReference>
<keyword evidence="2" id="KW-1003">Cell membrane</keyword>
<dbReference type="OrthoDB" id="7158585at2"/>
<evidence type="ECO:0000313" key="9">
    <source>
        <dbReference type="Proteomes" id="UP000243719"/>
    </source>
</evidence>
<evidence type="ECO:0000256" key="1">
    <source>
        <dbReference type="ARBA" id="ARBA00004651"/>
    </source>
</evidence>
<keyword evidence="4 6" id="KW-1133">Transmembrane helix</keyword>
<dbReference type="Pfam" id="PF00892">
    <property type="entry name" value="EamA"/>
    <property type="match status" value="1"/>
</dbReference>
<dbReference type="PANTHER" id="PTHR42920">
    <property type="entry name" value="OS03G0707200 PROTEIN-RELATED"/>
    <property type="match status" value="1"/>
</dbReference>
<dbReference type="AlphaFoldDB" id="A0A1H2PKM6"/>
<dbReference type="Proteomes" id="UP000243719">
    <property type="component" value="Unassembled WGS sequence"/>
</dbReference>
<dbReference type="InterPro" id="IPR051258">
    <property type="entry name" value="Diverse_Substrate_Transporter"/>
</dbReference>